<keyword evidence="3 6" id="KW-0378">Hydrolase</keyword>
<evidence type="ECO:0000256" key="3">
    <source>
        <dbReference type="ARBA" id="ARBA00022801"/>
    </source>
</evidence>
<comment type="caution">
    <text evidence="7">The sequence shown here is derived from an EMBL/GenBank/DDBJ whole genome shotgun (WGS) entry which is preliminary data.</text>
</comment>
<dbReference type="NCBIfam" id="NF001159">
    <property type="entry name" value="PRK00150.1-3"/>
    <property type="match status" value="1"/>
</dbReference>
<evidence type="ECO:0000313" key="8">
    <source>
        <dbReference type="Proteomes" id="UP000637720"/>
    </source>
</evidence>
<dbReference type="InterPro" id="IPR023635">
    <property type="entry name" value="Peptide_deformylase"/>
</dbReference>
<reference evidence="7" key="1">
    <citation type="journal article" date="2014" name="Int. J. Syst. Evol. Microbiol.">
        <title>Complete genome sequence of Corynebacterium casei LMG S-19264T (=DSM 44701T), isolated from a smear-ripened cheese.</title>
        <authorList>
            <consortium name="US DOE Joint Genome Institute (JGI-PGF)"/>
            <person name="Walter F."/>
            <person name="Albersmeier A."/>
            <person name="Kalinowski J."/>
            <person name="Ruckert C."/>
        </authorList>
    </citation>
    <scope>NUCLEOTIDE SEQUENCE</scope>
    <source>
        <strain evidence="7">JCM 14719</strain>
    </source>
</reference>
<name>A0A8J3B7Y0_9BACI</name>
<proteinExistence type="inferred from homology"/>
<dbReference type="HAMAP" id="MF_00163">
    <property type="entry name" value="Pep_deformylase"/>
    <property type="match status" value="1"/>
</dbReference>
<keyword evidence="2 6" id="KW-0479">Metal-binding</keyword>
<keyword evidence="8" id="KW-1185">Reference proteome</keyword>
<comment type="similarity">
    <text evidence="1 6">Belongs to the polypeptide deformylase family.</text>
</comment>
<dbReference type="Gene3D" id="3.90.45.10">
    <property type="entry name" value="Peptide deformylase"/>
    <property type="match status" value="1"/>
</dbReference>
<feature type="binding site" evidence="6">
    <location>
        <position position="134"/>
    </location>
    <ligand>
        <name>Fe cation</name>
        <dbReference type="ChEBI" id="CHEBI:24875"/>
    </ligand>
</feature>
<organism evidence="7 8">
    <name type="scientific">Calditerricola satsumensis</name>
    <dbReference type="NCBI Taxonomy" id="373054"/>
    <lineage>
        <taxon>Bacteria</taxon>
        <taxon>Bacillati</taxon>
        <taxon>Bacillota</taxon>
        <taxon>Bacilli</taxon>
        <taxon>Bacillales</taxon>
        <taxon>Bacillaceae</taxon>
        <taxon>Calditerricola</taxon>
    </lineage>
</organism>
<protein>
    <recommendedName>
        <fullName evidence="6">Peptide deformylase</fullName>
        <shortName evidence="6">PDF</shortName>
        <ecNumber evidence="6">3.5.1.88</ecNumber>
    </recommendedName>
    <alternativeName>
        <fullName evidence="6">Polypeptide deformylase</fullName>
    </alternativeName>
</protein>
<comment type="cofactor">
    <cofactor evidence="6">
        <name>Fe(2+)</name>
        <dbReference type="ChEBI" id="CHEBI:29033"/>
    </cofactor>
    <text evidence="6">Binds 1 Fe(2+) ion.</text>
</comment>
<evidence type="ECO:0000256" key="2">
    <source>
        <dbReference type="ARBA" id="ARBA00022723"/>
    </source>
</evidence>
<dbReference type="PANTHER" id="PTHR10458:SF22">
    <property type="entry name" value="PEPTIDE DEFORMYLASE"/>
    <property type="match status" value="1"/>
</dbReference>
<comment type="catalytic activity">
    <reaction evidence="6">
        <text>N-terminal N-formyl-L-methionyl-[peptide] + H2O = N-terminal L-methionyl-[peptide] + formate</text>
        <dbReference type="Rhea" id="RHEA:24420"/>
        <dbReference type="Rhea" id="RHEA-COMP:10639"/>
        <dbReference type="Rhea" id="RHEA-COMP:10640"/>
        <dbReference type="ChEBI" id="CHEBI:15377"/>
        <dbReference type="ChEBI" id="CHEBI:15740"/>
        <dbReference type="ChEBI" id="CHEBI:49298"/>
        <dbReference type="ChEBI" id="CHEBI:64731"/>
        <dbReference type="EC" id="3.5.1.88"/>
    </reaction>
</comment>
<dbReference type="GO" id="GO:0006412">
    <property type="term" value="P:translation"/>
    <property type="evidence" value="ECO:0007669"/>
    <property type="project" value="UniProtKB-UniRule"/>
</dbReference>
<dbReference type="SUPFAM" id="SSF56420">
    <property type="entry name" value="Peptide deformylase"/>
    <property type="match status" value="1"/>
</dbReference>
<dbReference type="GO" id="GO:0042586">
    <property type="term" value="F:peptide deformylase activity"/>
    <property type="evidence" value="ECO:0007669"/>
    <property type="project" value="UniProtKB-UniRule"/>
</dbReference>
<dbReference type="PIRSF" id="PIRSF004749">
    <property type="entry name" value="Pep_def"/>
    <property type="match status" value="1"/>
</dbReference>
<sequence length="165" mass="18128">MAIRMIVKHPDPLLRQVAKPVTKITPNVLKLLDDMAETMYDADGVGLAAPQVGVLKRVIVVDVGDGLIELINPEIVEMSGEQVGPEGCLSIPGLYGDVRRAKYCKVKGLNRHGQEIVVEGEDLLARALQHEVDHLNGRLFIDIAERLYDKDELAKHSGEAADEEE</sequence>
<dbReference type="NCBIfam" id="TIGR00079">
    <property type="entry name" value="pept_deformyl"/>
    <property type="match status" value="1"/>
</dbReference>
<evidence type="ECO:0000256" key="4">
    <source>
        <dbReference type="ARBA" id="ARBA00022917"/>
    </source>
</evidence>
<feature type="active site" evidence="6">
    <location>
        <position position="131"/>
    </location>
</feature>
<dbReference type="RefSeq" id="WP_054673292.1">
    <property type="nucleotide sequence ID" value="NZ_BMOF01000002.1"/>
</dbReference>
<dbReference type="Pfam" id="PF01327">
    <property type="entry name" value="Pep_deformylase"/>
    <property type="match status" value="1"/>
</dbReference>
<dbReference type="AlphaFoldDB" id="A0A8J3B7Y0"/>
<comment type="function">
    <text evidence="6">Removes the formyl group from the N-terminal Met of newly synthesized proteins. Requires at least a dipeptide for an efficient rate of reaction. N-terminal L-methionine is a prerequisite for activity but the enzyme has broad specificity at other positions.</text>
</comment>
<evidence type="ECO:0000256" key="6">
    <source>
        <dbReference type="HAMAP-Rule" id="MF_00163"/>
    </source>
</evidence>
<reference evidence="7" key="2">
    <citation type="submission" date="2020-09" db="EMBL/GenBank/DDBJ databases">
        <authorList>
            <person name="Sun Q."/>
            <person name="Ohkuma M."/>
        </authorList>
    </citation>
    <scope>NUCLEOTIDE SEQUENCE</scope>
    <source>
        <strain evidence="7">JCM 14719</strain>
    </source>
</reference>
<keyword evidence="4 6" id="KW-0648">Protein biosynthesis</keyword>
<dbReference type="GO" id="GO:0046872">
    <property type="term" value="F:metal ion binding"/>
    <property type="evidence" value="ECO:0007669"/>
    <property type="project" value="UniProtKB-KW"/>
</dbReference>
<dbReference type="PANTHER" id="PTHR10458">
    <property type="entry name" value="PEPTIDE DEFORMYLASE"/>
    <property type="match status" value="1"/>
</dbReference>
<keyword evidence="5 6" id="KW-0408">Iron</keyword>
<evidence type="ECO:0000256" key="5">
    <source>
        <dbReference type="ARBA" id="ARBA00023004"/>
    </source>
</evidence>
<dbReference type="CDD" id="cd00487">
    <property type="entry name" value="Pep_deformylase"/>
    <property type="match status" value="1"/>
</dbReference>
<evidence type="ECO:0000256" key="1">
    <source>
        <dbReference type="ARBA" id="ARBA00010759"/>
    </source>
</evidence>
<dbReference type="EMBL" id="BMOF01000002">
    <property type="protein sequence ID" value="GGJ91898.1"/>
    <property type="molecule type" value="Genomic_DNA"/>
</dbReference>
<feature type="binding site" evidence="6">
    <location>
        <position position="130"/>
    </location>
    <ligand>
        <name>Fe cation</name>
        <dbReference type="ChEBI" id="CHEBI:24875"/>
    </ligand>
</feature>
<evidence type="ECO:0000313" key="7">
    <source>
        <dbReference type="EMBL" id="GGJ91898.1"/>
    </source>
</evidence>
<dbReference type="PRINTS" id="PR01576">
    <property type="entry name" value="PDEFORMYLASE"/>
</dbReference>
<dbReference type="FunFam" id="3.90.45.10:FF:000005">
    <property type="entry name" value="Peptide deformylase"/>
    <property type="match status" value="1"/>
</dbReference>
<gene>
    <name evidence="7" type="primary">def2</name>
    <name evidence="6" type="synonym">def</name>
    <name evidence="7" type="ORF">GCM10007043_02030</name>
</gene>
<dbReference type="Proteomes" id="UP000637720">
    <property type="component" value="Unassembled WGS sequence"/>
</dbReference>
<dbReference type="EC" id="3.5.1.88" evidence="6"/>
<accession>A0A8J3B7Y0</accession>
<feature type="binding site" evidence="6">
    <location>
        <position position="88"/>
    </location>
    <ligand>
        <name>Fe cation</name>
        <dbReference type="ChEBI" id="CHEBI:24875"/>
    </ligand>
</feature>
<dbReference type="InterPro" id="IPR036821">
    <property type="entry name" value="Peptide_deformylase_sf"/>
</dbReference>